<protein>
    <submittedName>
        <fullName evidence="2">Uncharacterized protein</fullName>
    </submittedName>
</protein>
<comment type="caution">
    <text evidence="2">The sequence shown here is derived from an EMBL/GenBank/DDBJ whole genome shotgun (WGS) entry which is preliminary data.</text>
</comment>
<keyword evidence="3" id="KW-1185">Reference proteome</keyword>
<dbReference type="Proteomes" id="UP001169063">
    <property type="component" value="Unassembled WGS sequence"/>
</dbReference>
<evidence type="ECO:0000313" key="3">
    <source>
        <dbReference type="Proteomes" id="UP001169063"/>
    </source>
</evidence>
<dbReference type="RefSeq" id="WP_302109612.1">
    <property type="nucleotide sequence ID" value="NZ_JAUKTR010000002.1"/>
</dbReference>
<feature type="chain" id="PRO_5047217660" evidence="1">
    <location>
        <begin position="29"/>
        <end position="149"/>
    </location>
</feature>
<keyword evidence="1" id="KW-0732">Signal</keyword>
<name>A0ABT8SMJ1_9CAUL</name>
<organism evidence="2 3">
    <name type="scientific">Peiella sedimenti</name>
    <dbReference type="NCBI Taxonomy" id="3061083"/>
    <lineage>
        <taxon>Bacteria</taxon>
        <taxon>Pseudomonadati</taxon>
        <taxon>Pseudomonadota</taxon>
        <taxon>Alphaproteobacteria</taxon>
        <taxon>Caulobacterales</taxon>
        <taxon>Caulobacteraceae</taxon>
        <taxon>Peiella</taxon>
    </lineage>
</organism>
<proteinExistence type="predicted"/>
<evidence type="ECO:0000256" key="1">
    <source>
        <dbReference type="SAM" id="SignalP"/>
    </source>
</evidence>
<reference evidence="2" key="1">
    <citation type="submission" date="2023-07" db="EMBL/GenBank/DDBJ databases">
        <title>Brevundimonas soil sp. nov., isolated from the soil of chemical plant.</title>
        <authorList>
            <person name="Wu N."/>
        </authorList>
    </citation>
    <scope>NUCLEOTIDE SEQUENCE</scope>
    <source>
        <strain evidence="2">XZ-24</strain>
    </source>
</reference>
<evidence type="ECO:0000313" key="2">
    <source>
        <dbReference type="EMBL" id="MDO1559189.1"/>
    </source>
</evidence>
<dbReference type="EMBL" id="JAUKTR010000002">
    <property type="protein sequence ID" value="MDO1559189.1"/>
    <property type="molecule type" value="Genomic_DNA"/>
</dbReference>
<accession>A0ABT8SMJ1</accession>
<gene>
    <name evidence="2" type="ORF">Q0812_07080</name>
</gene>
<sequence>MAEQIRARALIAVLFAVAALGTATSAEACQVRRSDYSQQDTDELNLRTSGFVALGALTDVQGEGGRLTLRVRPERTLRGPAEQALAAREVVFSTCDAARTSSPFTQVGVGDQVLVLGTGGADFTAIIDVIRADDPRAIHLLDLLNNGRQ</sequence>
<feature type="signal peptide" evidence="1">
    <location>
        <begin position="1"/>
        <end position="28"/>
    </location>
</feature>